<accession>A0A0J8AY05</accession>
<protein>
    <submittedName>
        <fullName evidence="1">Uncharacterized protein</fullName>
    </submittedName>
</protein>
<name>A0A0J8AY05_BETVV</name>
<reference evidence="1 2" key="1">
    <citation type="journal article" date="2014" name="Nature">
        <title>The genome of the recently domesticated crop plant sugar beet (Beta vulgaris).</title>
        <authorList>
            <person name="Dohm J.C."/>
            <person name="Minoche A.E."/>
            <person name="Holtgrawe D."/>
            <person name="Capella-Gutierrez S."/>
            <person name="Zakrzewski F."/>
            <person name="Tafer H."/>
            <person name="Rupp O."/>
            <person name="Sorensen T.R."/>
            <person name="Stracke R."/>
            <person name="Reinhardt R."/>
            <person name="Goesmann A."/>
            <person name="Kraft T."/>
            <person name="Schulz B."/>
            <person name="Stadler P.F."/>
            <person name="Schmidt T."/>
            <person name="Gabaldon T."/>
            <person name="Lehrach H."/>
            <person name="Weisshaar B."/>
            <person name="Himmelbauer H."/>
        </authorList>
    </citation>
    <scope>NUCLEOTIDE SEQUENCE [LARGE SCALE GENOMIC DNA]</scope>
    <source>
        <tissue evidence="1">Taproot</tissue>
    </source>
</reference>
<evidence type="ECO:0000313" key="1">
    <source>
        <dbReference type="EMBL" id="KMS93606.1"/>
    </source>
</evidence>
<proteinExistence type="predicted"/>
<sequence>VVTTYIDAEFSVAECPDGEEEEYPELDISEGAAGLSVPSTLKSIATIIRPNAYNFATFALTRFNEIIQRSASAQGNVFGPFRVLVDMVTCLITNRAGSSGAALMTESALAQQNQIEAQLCGRVFDLIKQTDLLPANR</sequence>
<organism evidence="1 2">
    <name type="scientific">Beta vulgaris subsp. vulgaris</name>
    <name type="common">Beet</name>
    <dbReference type="NCBI Taxonomy" id="3555"/>
    <lineage>
        <taxon>Eukaryota</taxon>
        <taxon>Viridiplantae</taxon>
        <taxon>Streptophyta</taxon>
        <taxon>Embryophyta</taxon>
        <taxon>Tracheophyta</taxon>
        <taxon>Spermatophyta</taxon>
        <taxon>Magnoliopsida</taxon>
        <taxon>eudicotyledons</taxon>
        <taxon>Gunneridae</taxon>
        <taxon>Pentapetalae</taxon>
        <taxon>Caryophyllales</taxon>
        <taxon>Chenopodiaceae</taxon>
        <taxon>Betoideae</taxon>
        <taxon>Beta</taxon>
    </lineage>
</organism>
<dbReference type="Proteomes" id="UP000035740">
    <property type="component" value="Unassembled WGS sequence"/>
</dbReference>
<keyword evidence="2" id="KW-1185">Reference proteome</keyword>
<dbReference type="Gramene" id="KMS93606">
    <property type="protein sequence ID" value="KMS93606"/>
    <property type="gene ID" value="BVRB_029780"/>
</dbReference>
<feature type="non-terminal residue" evidence="1">
    <location>
        <position position="1"/>
    </location>
</feature>
<evidence type="ECO:0000313" key="2">
    <source>
        <dbReference type="Proteomes" id="UP000035740"/>
    </source>
</evidence>
<dbReference type="AlphaFoldDB" id="A0A0J8AY05"/>
<dbReference type="EMBL" id="KQ100934">
    <property type="protein sequence ID" value="KMS93606.1"/>
    <property type="molecule type" value="Genomic_DNA"/>
</dbReference>
<gene>
    <name evidence="1" type="ORF">BVRB_029780</name>
</gene>